<dbReference type="Proteomes" id="UP000316614">
    <property type="component" value="Chromosome"/>
</dbReference>
<dbReference type="InterPro" id="IPR010920">
    <property type="entry name" value="LSM_dom_sf"/>
</dbReference>
<dbReference type="PANTHER" id="PTHR30221">
    <property type="entry name" value="SMALL-CONDUCTANCE MECHANOSENSITIVE CHANNEL"/>
    <property type="match status" value="1"/>
</dbReference>
<feature type="domain" description="Mechanosensitive ion channel MscS" evidence="6">
    <location>
        <begin position="136"/>
        <end position="203"/>
    </location>
</feature>
<evidence type="ECO:0000256" key="4">
    <source>
        <dbReference type="ARBA" id="ARBA00023136"/>
    </source>
</evidence>
<organism evidence="7 8">
    <name type="scientific">Echinicola soli</name>
    <dbReference type="NCBI Taxonomy" id="2591634"/>
    <lineage>
        <taxon>Bacteria</taxon>
        <taxon>Pseudomonadati</taxon>
        <taxon>Bacteroidota</taxon>
        <taxon>Cytophagia</taxon>
        <taxon>Cytophagales</taxon>
        <taxon>Cyclobacteriaceae</taxon>
        <taxon>Echinicola</taxon>
    </lineage>
</organism>
<evidence type="ECO:0000256" key="1">
    <source>
        <dbReference type="ARBA" id="ARBA00004370"/>
    </source>
</evidence>
<dbReference type="RefSeq" id="WP_141614497.1">
    <property type="nucleotide sequence ID" value="NZ_CP041253.1"/>
</dbReference>
<dbReference type="GO" id="GO:0008381">
    <property type="term" value="F:mechanosensitive monoatomic ion channel activity"/>
    <property type="evidence" value="ECO:0007669"/>
    <property type="project" value="InterPro"/>
</dbReference>
<dbReference type="InterPro" id="IPR023408">
    <property type="entry name" value="MscS_beta-dom_sf"/>
</dbReference>
<keyword evidence="3 5" id="KW-1133">Transmembrane helix</keyword>
<feature type="transmembrane region" description="Helical" evidence="5">
    <location>
        <begin position="17"/>
        <end position="33"/>
    </location>
</feature>
<feature type="transmembrane region" description="Helical" evidence="5">
    <location>
        <begin position="53"/>
        <end position="76"/>
    </location>
</feature>
<comment type="subcellular location">
    <subcellularLocation>
        <location evidence="1">Membrane</location>
    </subcellularLocation>
</comment>
<evidence type="ECO:0000259" key="6">
    <source>
        <dbReference type="Pfam" id="PF00924"/>
    </source>
</evidence>
<dbReference type="PANTHER" id="PTHR30221:SF1">
    <property type="entry name" value="SMALL-CONDUCTANCE MECHANOSENSITIVE CHANNEL"/>
    <property type="match status" value="1"/>
</dbReference>
<evidence type="ECO:0000256" key="3">
    <source>
        <dbReference type="ARBA" id="ARBA00022989"/>
    </source>
</evidence>
<reference evidence="7 8" key="1">
    <citation type="submission" date="2019-06" db="EMBL/GenBank/DDBJ databases">
        <title>Echinicola alkalisoli sp. nov. isolated from saline soil.</title>
        <authorList>
            <person name="Sun J.-Q."/>
            <person name="Xu L."/>
        </authorList>
    </citation>
    <scope>NUCLEOTIDE SEQUENCE [LARGE SCALE GENOMIC DNA]</scope>
    <source>
        <strain evidence="7 8">LN3S3</strain>
    </source>
</reference>
<evidence type="ECO:0000256" key="2">
    <source>
        <dbReference type="ARBA" id="ARBA00022692"/>
    </source>
</evidence>
<name>A0A514CHK5_9BACT</name>
<dbReference type="SUPFAM" id="SSF50182">
    <property type="entry name" value="Sm-like ribonucleoproteins"/>
    <property type="match status" value="1"/>
</dbReference>
<keyword evidence="4 5" id="KW-0472">Membrane</keyword>
<gene>
    <name evidence="7" type="ORF">FKX85_09485</name>
</gene>
<dbReference type="GO" id="GO:0016020">
    <property type="term" value="C:membrane"/>
    <property type="evidence" value="ECO:0007669"/>
    <property type="project" value="UniProtKB-SubCell"/>
</dbReference>
<accession>A0A514CHK5</accession>
<evidence type="ECO:0000313" key="7">
    <source>
        <dbReference type="EMBL" id="QDH79250.1"/>
    </source>
</evidence>
<dbReference type="KEGG" id="echi:FKX85_09485"/>
<evidence type="ECO:0000256" key="5">
    <source>
        <dbReference type="SAM" id="Phobius"/>
    </source>
</evidence>
<dbReference type="Gene3D" id="1.10.287.1260">
    <property type="match status" value="1"/>
</dbReference>
<dbReference type="Pfam" id="PF00924">
    <property type="entry name" value="MS_channel_2nd"/>
    <property type="match status" value="1"/>
</dbReference>
<evidence type="ECO:0000313" key="8">
    <source>
        <dbReference type="Proteomes" id="UP000316614"/>
    </source>
</evidence>
<feature type="transmembrane region" description="Helical" evidence="5">
    <location>
        <begin position="88"/>
        <end position="113"/>
    </location>
</feature>
<keyword evidence="8" id="KW-1185">Reference proteome</keyword>
<sequence length="292" mass="33393">MTTDKSEIKEREKHKRILFLFKVITFILLLWFSDDLSKKLLPYISIIDNVLKAAVFLLTSHIIISLGRLITVRFYLRKKGQDPFKSNFVLGINHIAGILNVVVLVISMMFLLGIDPKEFFTSITIVAAAIALLSKDYITNMINGLIIMFSDQLSLGDNVKIGEQQGKIQDVTLLNMVLVNEEADTVMIPNAMILTSQVINYSRQHNKKLTFEFEMSLKPTFEISQIEEKLKMAVLSFDKSVVKNSFTLKTIEIKHQTVLLKCQFLMAVANKPLEKEIRRQINQTIIEIAREN</sequence>
<dbReference type="AlphaFoldDB" id="A0A514CHK5"/>
<protein>
    <submittedName>
        <fullName evidence="7">Mechanosensitive ion channel</fullName>
    </submittedName>
</protein>
<keyword evidence="2 5" id="KW-0812">Transmembrane</keyword>
<dbReference type="InterPro" id="IPR006685">
    <property type="entry name" value="MscS_channel_2nd"/>
</dbReference>
<dbReference type="EMBL" id="CP041253">
    <property type="protein sequence ID" value="QDH79250.1"/>
    <property type="molecule type" value="Genomic_DNA"/>
</dbReference>
<proteinExistence type="predicted"/>
<dbReference type="InterPro" id="IPR045275">
    <property type="entry name" value="MscS_archaea/bacteria_type"/>
</dbReference>
<dbReference type="Gene3D" id="2.30.30.60">
    <property type="match status" value="1"/>
</dbReference>
<dbReference type="OrthoDB" id="1522493at2"/>